<keyword evidence="14" id="KW-1185">Reference proteome</keyword>
<evidence type="ECO:0000259" key="12">
    <source>
        <dbReference type="Pfam" id="PF01435"/>
    </source>
</evidence>
<dbReference type="RefSeq" id="WP_179259576.1">
    <property type="nucleotide sequence ID" value="NZ_CP058601.1"/>
</dbReference>
<keyword evidence="2 10" id="KW-0645">Protease</keyword>
<dbReference type="GeneID" id="56032171"/>
<evidence type="ECO:0000256" key="4">
    <source>
        <dbReference type="ARBA" id="ARBA00022723"/>
    </source>
</evidence>
<comment type="similarity">
    <text evidence="10">Belongs to the peptidase M48 family.</text>
</comment>
<feature type="domain" description="Peptidase M48" evidence="12">
    <location>
        <begin position="145"/>
        <end position="307"/>
    </location>
</feature>
<evidence type="ECO:0000313" key="14">
    <source>
        <dbReference type="Proteomes" id="UP000509241"/>
    </source>
</evidence>
<evidence type="ECO:0000256" key="10">
    <source>
        <dbReference type="RuleBase" id="RU003983"/>
    </source>
</evidence>
<dbReference type="GO" id="GO:0004222">
    <property type="term" value="F:metalloendopeptidase activity"/>
    <property type="evidence" value="ECO:0007669"/>
    <property type="project" value="InterPro"/>
</dbReference>
<organism evidence="13 14">
    <name type="scientific">Natrinema halophilum</name>
    <dbReference type="NCBI Taxonomy" id="1699371"/>
    <lineage>
        <taxon>Archaea</taxon>
        <taxon>Methanobacteriati</taxon>
        <taxon>Methanobacteriota</taxon>
        <taxon>Stenosarchaea group</taxon>
        <taxon>Halobacteria</taxon>
        <taxon>Halobacteriales</taxon>
        <taxon>Natrialbaceae</taxon>
        <taxon>Natrinema</taxon>
    </lineage>
</organism>
<proteinExistence type="inferred from homology"/>
<dbReference type="PANTHER" id="PTHR43221:SF2">
    <property type="entry name" value="PROTEASE HTPX HOMOLOG"/>
    <property type="match status" value="1"/>
</dbReference>
<evidence type="ECO:0000256" key="11">
    <source>
        <dbReference type="SAM" id="Phobius"/>
    </source>
</evidence>
<accession>A0A7D5GFS7</accession>
<dbReference type="Pfam" id="PF01435">
    <property type="entry name" value="Peptidase_M48"/>
    <property type="match status" value="1"/>
</dbReference>
<comment type="cofactor">
    <cofactor evidence="10">
        <name>Zn(2+)</name>
        <dbReference type="ChEBI" id="CHEBI:29105"/>
    </cofactor>
    <text evidence="10">Binds 1 zinc ion per subunit.</text>
</comment>
<keyword evidence="1" id="KW-1003">Cell membrane</keyword>
<keyword evidence="9 11" id="KW-0472">Membrane</keyword>
<dbReference type="AlphaFoldDB" id="A0A7D5GFS7"/>
<keyword evidence="8 10" id="KW-0482">Metalloprotease</keyword>
<reference evidence="13 14" key="1">
    <citation type="submission" date="2020-07" db="EMBL/GenBank/DDBJ databases">
        <authorList>
            <person name="Cui H."/>
        </authorList>
    </citation>
    <scope>NUCLEOTIDE SEQUENCE [LARGE SCALE GENOMIC DNA]</scope>
    <source>
        <strain evidence="13 14">YPL8</strain>
    </source>
</reference>
<evidence type="ECO:0000256" key="6">
    <source>
        <dbReference type="ARBA" id="ARBA00022833"/>
    </source>
</evidence>
<name>A0A7D5GFS7_9EURY</name>
<dbReference type="EMBL" id="CP058601">
    <property type="protein sequence ID" value="QLG47834.1"/>
    <property type="molecule type" value="Genomic_DNA"/>
</dbReference>
<keyword evidence="4" id="KW-0479">Metal-binding</keyword>
<evidence type="ECO:0000256" key="5">
    <source>
        <dbReference type="ARBA" id="ARBA00022801"/>
    </source>
</evidence>
<feature type="transmembrane region" description="Helical" evidence="11">
    <location>
        <begin position="12"/>
        <end position="43"/>
    </location>
</feature>
<dbReference type="InterPro" id="IPR001915">
    <property type="entry name" value="Peptidase_M48"/>
</dbReference>
<evidence type="ECO:0000256" key="2">
    <source>
        <dbReference type="ARBA" id="ARBA00022670"/>
    </source>
</evidence>
<protein>
    <submittedName>
        <fullName evidence="13">M48 family metalloprotease</fullName>
    </submittedName>
</protein>
<dbReference type="InterPro" id="IPR050083">
    <property type="entry name" value="HtpX_protease"/>
</dbReference>
<sequence>MRLTTPTGLAIRALLSIAILVTVLAVSIAFVGGIIGAALMYFVPKQGKMQLWIAAFSLGIVVMLPIFAWTIQKTIREERRQLLEKTVPITESTLEDAALTEASVRRVAAQFDVPVPDLRIHSTSAPLAYTTYRPEDANIWTKDRHTPVVIISEGLITLLSQEECEAVLAHELAHIANDDLRLVSGLLVPLIAAESLYEEGYPANVFDIVGRILTVIALVGVGVFTRGRELAADRGAVAATGQAETLATALKRLDESKSDKPMTDLRKHARSTNAVNAFPTLGQGSNTFRLLSTHPSIDVRIKQLQSLT</sequence>
<evidence type="ECO:0000313" key="13">
    <source>
        <dbReference type="EMBL" id="QLG47834.1"/>
    </source>
</evidence>
<dbReference type="PANTHER" id="PTHR43221">
    <property type="entry name" value="PROTEASE HTPX"/>
    <property type="match status" value="1"/>
</dbReference>
<evidence type="ECO:0000256" key="9">
    <source>
        <dbReference type="ARBA" id="ARBA00023136"/>
    </source>
</evidence>
<keyword evidence="7 11" id="KW-1133">Transmembrane helix</keyword>
<keyword evidence="6 10" id="KW-0862">Zinc</keyword>
<dbReference type="Gene3D" id="3.30.2010.10">
    <property type="entry name" value="Metalloproteases ('zincins'), catalytic domain"/>
    <property type="match status" value="1"/>
</dbReference>
<gene>
    <name evidence="13" type="ORF">HYG82_02730</name>
</gene>
<dbReference type="GO" id="GO:0046872">
    <property type="term" value="F:metal ion binding"/>
    <property type="evidence" value="ECO:0007669"/>
    <property type="project" value="UniProtKB-KW"/>
</dbReference>
<dbReference type="OrthoDB" id="28389at2157"/>
<dbReference type="KEGG" id="haly:HYG82_02730"/>
<evidence type="ECO:0000256" key="8">
    <source>
        <dbReference type="ARBA" id="ARBA00023049"/>
    </source>
</evidence>
<evidence type="ECO:0000256" key="1">
    <source>
        <dbReference type="ARBA" id="ARBA00022475"/>
    </source>
</evidence>
<dbReference type="GO" id="GO:0006508">
    <property type="term" value="P:proteolysis"/>
    <property type="evidence" value="ECO:0007669"/>
    <property type="project" value="UniProtKB-KW"/>
</dbReference>
<evidence type="ECO:0000256" key="7">
    <source>
        <dbReference type="ARBA" id="ARBA00022989"/>
    </source>
</evidence>
<feature type="transmembrane region" description="Helical" evidence="11">
    <location>
        <begin position="49"/>
        <end position="71"/>
    </location>
</feature>
<keyword evidence="5 10" id="KW-0378">Hydrolase</keyword>
<evidence type="ECO:0000256" key="3">
    <source>
        <dbReference type="ARBA" id="ARBA00022692"/>
    </source>
</evidence>
<dbReference type="Proteomes" id="UP000509241">
    <property type="component" value="Chromosome"/>
</dbReference>
<keyword evidence="3 11" id="KW-0812">Transmembrane</keyword>